<organism evidence="1 2">
    <name type="scientific">Paramuricea clavata</name>
    <name type="common">Red gorgonian</name>
    <name type="synonym">Violescent sea-whip</name>
    <dbReference type="NCBI Taxonomy" id="317549"/>
    <lineage>
        <taxon>Eukaryota</taxon>
        <taxon>Metazoa</taxon>
        <taxon>Cnidaria</taxon>
        <taxon>Anthozoa</taxon>
        <taxon>Octocorallia</taxon>
        <taxon>Malacalcyonacea</taxon>
        <taxon>Plexauridae</taxon>
        <taxon>Paramuricea</taxon>
    </lineage>
</organism>
<dbReference type="OrthoDB" id="8046937at2759"/>
<gene>
    <name evidence="1" type="ORF">PACLA_8A058532</name>
</gene>
<keyword evidence="2" id="KW-1185">Reference proteome</keyword>
<dbReference type="PANTHER" id="PTHR47331:SF5">
    <property type="entry name" value="RIBONUCLEASE H"/>
    <property type="match status" value="1"/>
</dbReference>
<reference evidence="1" key="1">
    <citation type="submission" date="2020-04" db="EMBL/GenBank/DDBJ databases">
        <authorList>
            <person name="Alioto T."/>
            <person name="Alioto T."/>
            <person name="Gomez Garrido J."/>
        </authorList>
    </citation>
    <scope>NUCLEOTIDE SEQUENCE</scope>
    <source>
        <strain evidence="1">A484AB</strain>
    </source>
</reference>
<dbReference type="InterPro" id="IPR040676">
    <property type="entry name" value="DUF5641"/>
</dbReference>
<dbReference type="Proteomes" id="UP001152795">
    <property type="component" value="Unassembled WGS sequence"/>
</dbReference>
<evidence type="ECO:0000313" key="1">
    <source>
        <dbReference type="EMBL" id="CAB3998579.1"/>
    </source>
</evidence>
<accession>A0A6S7H6Y1</accession>
<comment type="caution">
    <text evidence="1">The sequence shown here is derived from an EMBL/GenBank/DDBJ whole genome shotgun (WGS) entry which is preliminary data.</text>
</comment>
<dbReference type="AlphaFoldDB" id="A0A6S7H6Y1"/>
<name>A0A6S7H6Y1_PARCT</name>
<dbReference type="EMBL" id="CACRXK020003389">
    <property type="protein sequence ID" value="CAB3998579.1"/>
    <property type="molecule type" value="Genomic_DNA"/>
</dbReference>
<dbReference type="Pfam" id="PF18701">
    <property type="entry name" value="DUF5641"/>
    <property type="match status" value="1"/>
</dbReference>
<protein>
    <submittedName>
        <fullName evidence="1">Uncharacterized protein</fullName>
    </submittedName>
</protein>
<dbReference type="PANTHER" id="PTHR47331">
    <property type="entry name" value="PHD-TYPE DOMAIN-CONTAINING PROTEIN"/>
    <property type="match status" value="1"/>
</dbReference>
<sequence length="131" mass="15780">MKSKIVLPPPGVFQTADMYLRKHWKRVQHLSNEFWTRWRKEFLHALQERQKWFRPRRNFKVDDVVKDNDTPRNRWSLARVVKADEEEDGLVRKVKLAVGDRKITNQGKRTNSLRTLERPIHKLVLLVPCEQ</sequence>
<proteinExistence type="predicted"/>
<evidence type="ECO:0000313" key="2">
    <source>
        <dbReference type="Proteomes" id="UP001152795"/>
    </source>
</evidence>